<dbReference type="VEuPathDB" id="VectorBase:AALB009709"/>
<dbReference type="RefSeq" id="XP_035780708.1">
    <property type="nucleotide sequence ID" value="XM_035924815.1"/>
</dbReference>
<dbReference type="InterPro" id="IPR011009">
    <property type="entry name" value="Kinase-like_dom_sf"/>
</dbReference>
<dbReference type="EnsemblMetazoa" id="AALB009709-RA">
    <property type="protein sequence ID" value="AALB009709-PA"/>
    <property type="gene ID" value="AALB009709"/>
</dbReference>
<dbReference type="PANTHER" id="PTHR11012">
    <property type="entry name" value="PROTEIN KINASE-LIKE DOMAIN-CONTAINING"/>
    <property type="match status" value="1"/>
</dbReference>
<dbReference type="RefSeq" id="XP_035780709.1">
    <property type="nucleotide sequence ID" value="XM_035924816.1"/>
</dbReference>
<evidence type="ECO:0000313" key="3">
    <source>
        <dbReference type="Proteomes" id="UP000069272"/>
    </source>
</evidence>
<dbReference type="PANTHER" id="PTHR11012:SF58">
    <property type="entry name" value="CHK KINASE-LIKE DOMAIN-CONTAINING PROTEIN"/>
    <property type="match status" value="1"/>
</dbReference>
<dbReference type="RefSeq" id="XP_035780710.1">
    <property type="nucleotide sequence ID" value="XM_035924817.1"/>
</dbReference>
<feature type="domain" description="CHK kinase-like" evidence="1">
    <location>
        <begin position="166"/>
        <end position="357"/>
    </location>
</feature>
<dbReference type="InterPro" id="IPR004119">
    <property type="entry name" value="EcKL"/>
</dbReference>
<keyword evidence="3" id="KW-1185">Reference proteome</keyword>
<dbReference type="OrthoDB" id="191037at2759"/>
<accession>A0A182FT29</accession>
<dbReference type="VEuPathDB" id="VectorBase:AALB20_034762"/>
<dbReference type="Pfam" id="PF02958">
    <property type="entry name" value="EcKL"/>
    <property type="match status" value="1"/>
</dbReference>
<dbReference type="Proteomes" id="UP000069272">
    <property type="component" value="Chromosome 2R"/>
</dbReference>
<organism evidence="2 3">
    <name type="scientific">Anopheles albimanus</name>
    <name type="common">New world malaria mosquito</name>
    <dbReference type="NCBI Taxonomy" id="7167"/>
    <lineage>
        <taxon>Eukaryota</taxon>
        <taxon>Metazoa</taxon>
        <taxon>Ecdysozoa</taxon>
        <taxon>Arthropoda</taxon>
        <taxon>Hexapoda</taxon>
        <taxon>Insecta</taxon>
        <taxon>Pterygota</taxon>
        <taxon>Neoptera</taxon>
        <taxon>Endopterygota</taxon>
        <taxon>Diptera</taxon>
        <taxon>Nematocera</taxon>
        <taxon>Culicoidea</taxon>
        <taxon>Culicidae</taxon>
        <taxon>Anophelinae</taxon>
        <taxon>Anopheles</taxon>
    </lineage>
</organism>
<dbReference type="Gene3D" id="3.90.1200.10">
    <property type="match status" value="1"/>
</dbReference>
<dbReference type="SUPFAM" id="SSF56112">
    <property type="entry name" value="Protein kinase-like (PK-like)"/>
    <property type="match status" value="1"/>
</dbReference>
<dbReference type="AlphaFoldDB" id="A0A182FT29"/>
<evidence type="ECO:0000313" key="2">
    <source>
        <dbReference type="EnsemblMetazoa" id="AALB009709-PA"/>
    </source>
</evidence>
<protein>
    <submittedName>
        <fullName evidence="2">CHK domain-containing protein</fullName>
    </submittedName>
</protein>
<reference evidence="2 3" key="1">
    <citation type="journal article" date="2017" name="G3 (Bethesda)">
        <title>The Physical Genome Mapping of Anopheles albimanus Corrected Scaffold Misassemblies and Identified Interarm Rearrangements in Genus Anopheles.</title>
        <authorList>
            <person name="Artemov G.N."/>
            <person name="Peery A.N."/>
            <person name="Jiang X."/>
            <person name="Tu Z."/>
            <person name="Stegniy V.N."/>
            <person name="Sharakhova M.V."/>
            <person name="Sharakhov I.V."/>
        </authorList>
    </citation>
    <scope>NUCLEOTIDE SEQUENCE [LARGE SCALE GENOMIC DNA]</scope>
    <source>
        <strain evidence="2 3">ALBI9_A</strain>
    </source>
</reference>
<evidence type="ECO:0000259" key="1">
    <source>
        <dbReference type="SMART" id="SM00587"/>
    </source>
</evidence>
<dbReference type="RefSeq" id="XP_035780711.1">
    <property type="nucleotide sequence ID" value="XM_035924818.1"/>
</dbReference>
<name>A0A182FT29_ANOAL</name>
<dbReference type="KEGG" id="aali:118460478"/>
<dbReference type="InterPro" id="IPR015897">
    <property type="entry name" value="CHK_kinase-like"/>
</dbReference>
<proteinExistence type="predicted"/>
<dbReference type="GeneID" id="118460478"/>
<dbReference type="SMART" id="SM00587">
    <property type="entry name" value="CHK"/>
    <property type="match status" value="1"/>
</dbReference>
<reference evidence="2" key="2">
    <citation type="submission" date="2022-08" db="UniProtKB">
        <authorList>
            <consortium name="EnsemblMetazoa"/>
        </authorList>
    </citation>
    <scope>IDENTIFICATION</scope>
    <source>
        <strain evidence="2">STECLA/ALBI9_A</strain>
    </source>
</reference>
<sequence length="425" mass="47729">MSDTEEDSTCSDSCWPINEDWLMEVLKKHHEVRSGISISEFKVRQGCQDGVNNLSDILAVSVVYEFAKDGDDGGVRQSLDIVIKLLPQDPFSRYFVTEAQFDLREIKFYTSILPDLMAFQEQYFPKEHGNGMVVSVPTCFYTQYAPGCGGTGQLSLASPDAPESILVLEDMRSLGFKGANFTAGLTLGQTEAAIRAIVTIHALSLGLKIKRKVDLNEKYPFLFQTTRATESYQQLVEQGMPQLTKFLERTPGYTNELKALTKIRPKTKQLIETLLQPIEPMGLITHTDFWCNNLLFRSESDRTDSCTILDWQMVTYSRPTNDLALLLISSIPSSTRRQHTDRLLDLYYGALKTYCLKMDVDIEADLGYSRNKMDCEYRQSLLLALLLCIGSVDIAIGNAAAEQRLLDVLRDFNDEGILGLEGCVA</sequence>